<comment type="caution">
    <text evidence="2">The sequence shown here is derived from an EMBL/GenBank/DDBJ whole genome shotgun (WGS) entry which is preliminary data.</text>
</comment>
<dbReference type="EMBL" id="JAAMPC010000004">
    <property type="protein sequence ID" value="KAG2314318.1"/>
    <property type="molecule type" value="Genomic_DNA"/>
</dbReference>
<gene>
    <name evidence="2" type="ORF">Bca52824_017440</name>
</gene>
<dbReference type="AlphaFoldDB" id="A0A8X8AXF8"/>
<reference evidence="2 3" key="1">
    <citation type="submission" date="2020-02" db="EMBL/GenBank/DDBJ databases">
        <authorList>
            <person name="Ma Q."/>
            <person name="Huang Y."/>
            <person name="Song X."/>
            <person name="Pei D."/>
        </authorList>
    </citation>
    <scope>NUCLEOTIDE SEQUENCE [LARGE SCALE GENOMIC DNA]</scope>
    <source>
        <strain evidence="2">Sxm20200214</strain>
        <tissue evidence="2">Leaf</tissue>
    </source>
</reference>
<feature type="region of interest" description="Disordered" evidence="1">
    <location>
        <begin position="136"/>
        <end position="157"/>
    </location>
</feature>
<protein>
    <submittedName>
        <fullName evidence="2">Uncharacterized protein</fullName>
    </submittedName>
</protein>
<keyword evidence="3" id="KW-1185">Reference proteome</keyword>
<name>A0A8X8AXF8_BRACI</name>
<evidence type="ECO:0000313" key="2">
    <source>
        <dbReference type="EMBL" id="KAG2314318.1"/>
    </source>
</evidence>
<accession>A0A8X8AXF8</accession>
<evidence type="ECO:0000313" key="3">
    <source>
        <dbReference type="Proteomes" id="UP000886595"/>
    </source>
</evidence>
<organism evidence="2 3">
    <name type="scientific">Brassica carinata</name>
    <name type="common">Ethiopian mustard</name>
    <name type="synonym">Abyssinian cabbage</name>
    <dbReference type="NCBI Taxonomy" id="52824"/>
    <lineage>
        <taxon>Eukaryota</taxon>
        <taxon>Viridiplantae</taxon>
        <taxon>Streptophyta</taxon>
        <taxon>Embryophyta</taxon>
        <taxon>Tracheophyta</taxon>
        <taxon>Spermatophyta</taxon>
        <taxon>Magnoliopsida</taxon>
        <taxon>eudicotyledons</taxon>
        <taxon>Gunneridae</taxon>
        <taxon>Pentapetalae</taxon>
        <taxon>rosids</taxon>
        <taxon>malvids</taxon>
        <taxon>Brassicales</taxon>
        <taxon>Brassicaceae</taxon>
        <taxon>Brassiceae</taxon>
        <taxon>Brassica</taxon>
    </lineage>
</organism>
<sequence>MSLSDYNHSTCVCGSYGAEVIWYVAAFCVLPSHLGSSPPQVTSLMGCSNSCAFKPLKKVWREVLYLFGGCNSSILSKMWLVFPRSDQVGDGEPEREPTAVAERTTGRMAPGVKRVAAGARQASIWRLAAGSQRHESRWPAATGARRSVYGRPVKPVQ</sequence>
<proteinExistence type="predicted"/>
<dbReference type="Proteomes" id="UP000886595">
    <property type="component" value="Unassembled WGS sequence"/>
</dbReference>
<evidence type="ECO:0000256" key="1">
    <source>
        <dbReference type="SAM" id="MobiDB-lite"/>
    </source>
</evidence>